<dbReference type="AlphaFoldDB" id="A0A2J8JMU0"/>
<feature type="region of interest" description="Disordered" evidence="1">
    <location>
        <begin position="1"/>
        <end position="31"/>
    </location>
</feature>
<evidence type="ECO:0000313" key="3">
    <source>
        <dbReference type="Proteomes" id="UP000236370"/>
    </source>
</evidence>
<accession>A0A2J8JMU0</accession>
<feature type="non-terminal residue" evidence="2">
    <location>
        <position position="1"/>
    </location>
</feature>
<organism evidence="2 3">
    <name type="scientific">Pan troglodytes</name>
    <name type="common">Chimpanzee</name>
    <dbReference type="NCBI Taxonomy" id="9598"/>
    <lineage>
        <taxon>Eukaryota</taxon>
        <taxon>Metazoa</taxon>
        <taxon>Chordata</taxon>
        <taxon>Craniata</taxon>
        <taxon>Vertebrata</taxon>
        <taxon>Euteleostomi</taxon>
        <taxon>Mammalia</taxon>
        <taxon>Eutheria</taxon>
        <taxon>Euarchontoglires</taxon>
        <taxon>Primates</taxon>
        <taxon>Haplorrhini</taxon>
        <taxon>Catarrhini</taxon>
        <taxon>Hominidae</taxon>
        <taxon>Pan</taxon>
    </lineage>
</organism>
<dbReference type="EMBL" id="NBAG03000441">
    <property type="protein sequence ID" value="PNI24083.1"/>
    <property type="molecule type" value="Genomic_DNA"/>
</dbReference>
<protein>
    <submittedName>
        <fullName evidence="2">DDX4 isoform 13</fullName>
    </submittedName>
</protein>
<name>A0A2J8JMU0_PANTR</name>
<evidence type="ECO:0000256" key="1">
    <source>
        <dbReference type="SAM" id="MobiDB-lite"/>
    </source>
</evidence>
<reference evidence="2 3" key="1">
    <citation type="submission" date="2017-12" db="EMBL/GenBank/DDBJ databases">
        <title>High-resolution comparative analysis of great ape genomes.</title>
        <authorList>
            <person name="Pollen A."/>
            <person name="Hastie A."/>
            <person name="Hormozdiari F."/>
            <person name="Dougherty M."/>
            <person name="Liu R."/>
            <person name="Chaisson M."/>
            <person name="Hoppe E."/>
            <person name="Hill C."/>
            <person name="Pang A."/>
            <person name="Hillier L."/>
            <person name="Baker C."/>
            <person name="Armstrong J."/>
            <person name="Shendure J."/>
            <person name="Paten B."/>
            <person name="Wilson R."/>
            <person name="Chao H."/>
            <person name="Schneider V."/>
            <person name="Ventura M."/>
            <person name="Kronenberg Z."/>
            <person name="Murali S."/>
            <person name="Gordon D."/>
            <person name="Cantsilieris S."/>
            <person name="Munson K."/>
            <person name="Nelson B."/>
            <person name="Raja A."/>
            <person name="Underwood J."/>
            <person name="Diekhans M."/>
            <person name="Fiddes I."/>
            <person name="Haussler D."/>
            <person name="Eichler E."/>
        </authorList>
    </citation>
    <scope>NUCLEOTIDE SEQUENCE [LARGE SCALE GENOMIC DNA]</scope>
    <source>
        <strain evidence="2">Yerkes chimp pedigree #C0471</strain>
    </source>
</reference>
<dbReference type="Proteomes" id="UP000236370">
    <property type="component" value="Unassembled WGS sequence"/>
</dbReference>
<proteinExistence type="predicted"/>
<evidence type="ECO:0000313" key="2">
    <source>
        <dbReference type="EMBL" id="PNI24083.1"/>
    </source>
</evidence>
<sequence length="49" mass="5606">GPRNLFLTNSPESSNDCEDNPTRNRGFSKRGGKDHILEQFVLNTETLNW</sequence>
<feature type="compositionally biased region" description="Polar residues" evidence="1">
    <location>
        <begin position="1"/>
        <end position="14"/>
    </location>
</feature>
<comment type="caution">
    <text evidence="2">The sequence shown here is derived from an EMBL/GenBank/DDBJ whole genome shotgun (WGS) entry which is preliminary data.</text>
</comment>
<gene>
    <name evidence="2" type="ORF">CK820_G0045973</name>
</gene>